<dbReference type="InParanoid" id="K3Y2Y4"/>
<keyword evidence="2" id="KW-1185">Reference proteome</keyword>
<organism evidence="1 2">
    <name type="scientific">Setaria italica</name>
    <name type="common">Foxtail millet</name>
    <name type="synonym">Panicum italicum</name>
    <dbReference type="NCBI Taxonomy" id="4555"/>
    <lineage>
        <taxon>Eukaryota</taxon>
        <taxon>Viridiplantae</taxon>
        <taxon>Streptophyta</taxon>
        <taxon>Embryophyta</taxon>
        <taxon>Tracheophyta</taxon>
        <taxon>Spermatophyta</taxon>
        <taxon>Magnoliopsida</taxon>
        <taxon>Liliopsida</taxon>
        <taxon>Poales</taxon>
        <taxon>Poaceae</taxon>
        <taxon>PACMAD clade</taxon>
        <taxon>Panicoideae</taxon>
        <taxon>Panicodae</taxon>
        <taxon>Paniceae</taxon>
        <taxon>Cenchrinae</taxon>
        <taxon>Setaria</taxon>
    </lineage>
</organism>
<reference evidence="1" key="2">
    <citation type="submission" date="2018-08" db="UniProtKB">
        <authorList>
            <consortium name="EnsemblPlants"/>
        </authorList>
    </citation>
    <scope>IDENTIFICATION</scope>
    <source>
        <strain evidence="1">Yugu1</strain>
    </source>
</reference>
<dbReference type="PANTHER" id="PTHR33063:SF15">
    <property type="entry name" value="TRANSPOSASE, PTTA_EN_SPM, PLANT"/>
    <property type="match status" value="1"/>
</dbReference>
<evidence type="ECO:0000313" key="1">
    <source>
        <dbReference type="EnsemblPlants" id="KQL10429"/>
    </source>
</evidence>
<sequence>MTPDSQELPTEGQATTTHTEDIVDVMTSEGKSFDLFSQSVARPSARVQVPRDLRRLGRDLDRISRGLHTKLPIHFASEGGIILRGYISILTRSKDYKTDNEKHLNIFIGKLVGKFDIDTTSQLVIEACTDMLKSQQRHGRYQLKKKYFNGLATNEIPNETPMTIMNDDQRNKLVTMRSSQPHSV</sequence>
<dbReference type="PANTHER" id="PTHR33063">
    <property type="entry name" value="OS02G0583500 PROTEIN"/>
    <property type="match status" value="1"/>
</dbReference>
<accession>K3Y2Y4</accession>
<evidence type="ECO:0000313" key="2">
    <source>
        <dbReference type="Proteomes" id="UP000004995"/>
    </source>
</evidence>
<dbReference type="Proteomes" id="UP000004995">
    <property type="component" value="Unassembled WGS sequence"/>
</dbReference>
<dbReference type="EMBL" id="AGNK02002394">
    <property type="status" value="NOT_ANNOTATED_CDS"/>
    <property type="molecule type" value="Genomic_DNA"/>
</dbReference>
<name>K3Y2Y4_SETIT</name>
<dbReference type="Gramene" id="KQL10429">
    <property type="protein sequence ID" value="KQL10429"/>
    <property type="gene ID" value="SETIT_008568mg"/>
</dbReference>
<protein>
    <submittedName>
        <fullName evidence="1">Uncharacterized protein</fullName>
    </submittedName>
</protein>
<dbReference type="HOGENOM" id="CLU_126261_0_0_1"/>
<dbReference type="EnsemblPlants" id="KQL10429">
    <property type="protein sequence ID" value="KQL10429"/>
    <property type="gene ID" value="SETIT_008568mg"/>
</dbReference>
<reference evidence="2" key="1">
    <citation type="journal article" date="2012" name="Nat. Biotechnol.">
        <title>Reference genome sequence of the model plant Setaria.</title>
        <authorList>
            <person name="Bennetzen J.L."/>
            <person name="Schmutz J."/>
            <person name="Wang H."/>
            <person name="Percifield R."/>
            <person name="Hawkins J."/>
            <person name="Pontaroli A.C."/>
            <person name="Estep M."/>
            <person name="Feng L."/>
            <person name="Vaughn J.N."/>
            <person name="Grimwood J."/>
            <person name="Jenkins J."/>
            <person name="Barry K."/>
            <person name="Lindquist E."/>
            <person name="Hellsten U."/>
            <person name="Deshpande S."/>
            <person name="Wang X."/>
            <person name="Wu X."/>
            <person name="Mitros T."/>
            <person name="Triplett J."/>
            <person name="Yang X."/>
            <person name="Ye C.Y."/>
            <person name="Mauro-Herrera M."/>
            <person name="Wang L."/>
            <person name="Li P."/>
            <person name="Sharma M."/>
            <person name="Sharma R."/>
            <person name="Ronald P.C."/>
            <person name="Panaud O."/>
            <person name="Kellogg E.A."/>
            <person name="Brutnell T.P."/>
            <person name="Doust A.N."/>
            <person name="Tuskan G.A."/>
            <person name="Rokhsar D."/>
            <person name="Devos K.M."/>
        </authorList>
    </citation>
    <scope>NUCLEOTIDE SEQUENCE [LARGE SCALE GENOMIC DNA]</scope>
    <source>
        <strain evidence="2">cv. Yugu1</strain>
    </source>
</reference>
<proteinExistence type="predicted"/>
<dbReference type="AlphaFoldDB" id="K3Y2Y4"/>
<dbReference type="OMA" id="PMTIMND"/>